<dbReference type="OrthoDB" id="9797092at2"/>
<dbReference type="GO" id="GO:0046872">
    <property type="term" value="F:metal ion binding"/>
    <property type="evidence" value="ECO:0007669"/>
    <property type="project" value="UniProtKB-KW"/>
</dbReference>
<evidence type="ECO:0000313" key="6">
    <source>
        <dbReference type="Proteomes" id="UP000324781"/>
    </source>
</evidence>
<name>A0A1M6JM86_9FIRM</name>
<dbReference type="InterPro" id="IPR012312">
    <property type="entry name" value="Hemerythrin-like"/>
</dbReference>
<evidence type="ECO:0000259" key="4">
    <source>
        <dbReference type="Pfam" id="PF01814"/>
    </source>
</evidence>
<dbReference type="NCBIfam" id="TIGR02481">
    <property type="entry name" value="hemeryth_dom"/>
    <property type="match status" value="1"/>
</dbReference>
<accession>A0A1M6JM86</accession>
<dbReference type="EMBL" id="FQZP01000059">
    <property type="protein sequence ID" value="SHJ47798.1"/>
    <property type="molecule type" value="Genomic_DNA"/>
</dbReference>
<gene>
    <name evidence="5" type="ORF">SAMN05444373_10595</name>
</gene>
<dbReference type="PROSITE" id="PS00550">
    <property type="entry name" value="HEMERYTHRINS"/>
    <property type="match status" value="1"/>
</dbReference>
<dbReference type="PANTHER" id="PTHR37164:SF1">
    <property type="entry name" value="BACTERIOHEMERYTHRIN"/>
    <property type="match status" value="1"/>
</dbReference>
<dbReference type="InterPro" id="IPR016131">
    <property type="entry name" value="Haemerythrin_Fe_BS"/>
</dbReference>
<protein>
    <submittedName>
        <fullName evidence="5">Hemerythrin</fullName>
    </submittedName>
</protein>
<evidence type="ECO:0000256" key="2">
    <source>
        <dbReference type="ARBA" id="ARBA00022723"/>
    </source>
</evidence>
<evidence type="ECO:0000256" key="1">
    <source>
        <dbReference type="ARBA" id="ARBA00010587"/>
    </source>
</evidence>
<sequence>MAFEWKERYRLGIEEVDKQHRKLFEIGARAYELALLDNAFDRYDDIMAVLQELLDYAQYHFSYEEDFMRKHNFEDLPNHTKEHNYFVAKVKSLLAREREIDEEQEQTLQEIADFLSEWVSTHIMFVDRKYTTLFPKS</sequence>
<dbReference type="InterPro" id="IPR035938">
    <property type="entry name" value="Hemerythrin-like_sf"/>
</dbReference>
<comment type="similarity">
    <text evidence="1">Belongs to the hemerythrin family.</text>
</comment>
<dbReference type="InterPro" id="IPR050669">
    <property type="entry name" value="Hemerythrin"/>
</dbReference>
<organism evidence="5 6">
    <name type="scientific">Thermoclostridium caenicola</name>
    <dbReference type="NCBI Taxonomy" id="659425"/>
    <lineage>
        <taxon>Bacteria</taxon>
        <taxon>Bacillati</taxon>
        <taxon>Bacillota</taxon>
        <taxon>Clostridia</taxon>
        <taxon>Eubacteriales</taxon>
        <taxon>Oscillospiraceae</taxon>
        <taxon>Thermoclostridium</taxon>
    </lineage>
</organism>
<dbReference type="RefSeq" id="WP_149679516.1">
    <property type="nucleotide sequence ID" value="NZ_DAONMB010000174.1"/>
</dbReference>
<dbReference type="NCBIfam" id="NF033749">
    <property type="entry name" value="bact_hemeryth"/>
    <property type="match status" value="1"/>
</dbReference>
<feature type="domain" description="Hemerythrin-like" evidence="4">
    <location>
        <begin position="12"/>
        <end position="130"/>
    </location>
</feature>
<keyword evidence="6" id="KW-1185">Reference proteome</keyword>
<reference evidence="5 6" key="1">
    <citation type="submission" date="2016-11" db="EMBL/GenBank/DDBJ databases">
        <authorList>
            <person name="Varghese N."/>
            <person name="Submissions S."/>
        </authorList>
    </citation>
    <scope>NUCLEOTIDE SEQUENCE [LARGE SCALE GENOMIC DNA]</scope>
    <source>
        <strain evidence="5 6">DSM 19027</strain>
    </source>
</reference>
<dbReference type="Proteomes" id="UP000324781">
    <property type="component" value="Unassembled WGS sequence"/>
</dbReference>
<dbReference type="PANTHER" id="PTHR37164">
    <property type="entry name" value="BACTERIOHEMERYTHRIN"/>
    <property type="match status" value="1"/>
</dbReference>
<evidence type="ECO:0000313" key="5">
    <source>
        <dbReference type="EMBL" id="SHJ47798.1"/>
    </source>
</evidence>
<dbReference type="SUPFAM" id="SSF47188">
    <property type="entry name" value="Hemerythrin-like"/>
    <property type="match status" value="1"/>
</dbReference>
<dbReference type="Gene3D" id="1.20.120.50">
    <property type="entry name" value="Hemerythrin-like"/>
    <property type="match status" value="1"/>
</dbReference>
<dbReference type="Pfam" id="PF01814">
    <property type="entry name" value="Hemerythrin"/>
    <property type="match status" value="1"/>
</dbReference>
<keyword evidence="3" id="KW-0408">Iron</keyword>
<evidence type="ECO:0000256" key="3">
    <source>
        <dbReference type="ARBA" id="ARBA00023004"/>
    </source>
</evidence>
<proteinExistence type="inferred from homology"/>
<dbReference type="CDD" id="cd12107">
    <property type="entry name" value="Hemerythrin"/>
    <property type="match status" value="1"/>
</dbReference>
<dbReference type="AlphaFoldDB" id="A0A1M6JM86"/>
<dbReference type="InterPro" id="IPR012827">
    <property type="entry name" value="Hemerythrin_metal-bd"/>
</dbReference>
<keyword evidence="2" id="KW-0479">Metal-binding</keyword>